<dbReference type="EMBL" id="LR824016">
    <property type="protein sequence ID" value="CAH0584005.1"/>
    <property type="molecule type" value="Genomic_DNA"/>
</dbReference>
<name>A0A9P0BNE1_CHRIL</name>
<organism evidence="2 3">
    <name type="scientific">Chrysodeixis includens</name>
    <name type="common">Soybean looper</name>
    <name type="synonym">Pseudoplusia includens</name>
    <dbReference type="NCBI Taxonomy" id="689277"/>
    <lineage>
        <taxon>Eukaryota</taxon>
        <taxon>Metazoa</taxon>
        <taxon>Ecdysozoa</taxon>
        <taxon>Arthropoda</taxon>
        <taxon>Hexapoda</taxon>
        <taxon>Insecta</taxon>
        <taxon>Pterygota</taxon>
        <taxon>Neoptera</taxon>
        <taxon>Endopterygota</taxon>
        <taxon>Lepidoptera</taxon>
        <taxon>Glossata</taxon>
        <taxon>Ditrysia</taxon>
        <taxon>Noctuoidea</taxon>
        <taxon>Noctuidae</taxon>
        <taxon>Plusiinae</taxon>
        <taxon>Chrysodeixis</taxon>
    </lineage>
</organism>
<gene>
    <name evidence="2" type="ORF">CINC_LOCUS2262</name>
</gene>
<dbReference type="Proteomes" id="UP001154114">
    <property type="component" value="Chromosome 13"/>
</dbReference>
<reference evidence="2" key="1">
    <citation type="submission" date="2021-12" db="EMBL/GenBank/DDBJ databases">
        <authorList>
            <person name="King R."/>
        </authorList>
    </citation>
    <scope>NUCLEOTIDE SEQUENCE</scope>
</reference>
<evidence type="ECO:0000256" key="1">
    <source>
        <dbReference type="SAM" id="MobiDB-lite"/>
    </source>
</evidence>
<evidence type="ECO:0000313" key="3">
    <source>
        <dbReference type="Proteomes" id="UP001154114"/>
    </source>
</evidence>
<evidence type="ECO:0000313" key="2">
    <source>
        <dbReference type="EMBL" id="CAH0584005.1"/>
    </source>
</evidence>
<keyword evidence="3" id="KW-1185">Reference proteome</keyword>
<protein>
    <submittedName>
        <fullName evidence="2">Uncharacterized protein</fullName>
    </submittedName>
</protein>
<accession>A0A9P0BNE1</accession>
<dbReference type="AlphaFoldDB" id="A0A9P0BNE1"/>
<feature type="compositionally biased region" description="Gly residues" evidence="1">
    <location>
        <begin position="208"/>
        <end position="228"/>
    </location>
</feature>
<dbReference type="OrthoDB" id="7437307at2759"/>
<feature type="region of interest" description="Disordered" evidence="1">
    <location>
        <begin position="201"/>
        <end position="250"/>
    </location>
</feature>
<sequence>MMQETVTNTNDRKSLFSSLMEVLEAREKQAQVDRQIQEEKYLRRTQRIYDYHERQRREAVELRRCLDYVSQHAHVLESVLRGAGGGGAASAAGAEAPLSASLVRQAAALQRCMAQCVANASRIRHLLTATHQPQMDTMLAKMEAELSTWTAFLQRAVDATYNTEVVIDNLHNMIAEQRRYVREVSSSSVFTSLCGDSAASAAEPEAEGAGGAGAGPGGAGAGGAGAGGADRSPLDRRAPSVACSTPISRD</sequence>
<proteinExistence type="predicted"/>